<protein>
    <submittedName>
        <fullName evidence="1">Uncharacterized protein</fullName>
    </submittedName>
</protein>
<feature type="non-terminal residue" evidence="1">
    <location>
        <position position="43"/>
    </location>
</feature>
<reference evidence="2" key="1">
    <citation type="journal article" date="2015" name="MBio">
        <title>Genome-Resolved Metagenomic Analysis Reveals Roles for Candidate Phyla and Other Microbial Community Members in Biogeochemical Transformations in Oil Reservoirs.</title>
        <authorList>
            <person name="Hu P."/>
            <person name="Tom L."/>
            <person name="Singh A."/>
            <person name="Thomas B.C."/>
            <person name="Baker B.J."/>
            <person name="Piceno Y.M."/>
            <person name="Andersen G.L."/>
            <person name="Banfield J.F."/>
        </authorList>
    </citation>
    <scope>NUCLEOTIDE SEQUENCE [LARGE SCALE GENOMIC DNA]</scope>
</reference>
<sequence>MKKEGNGYDETPRVGLEPTTKRLTVVRSTIELSRIIKQQGYYI</sequence>
<dbReference type="Proteomes" id="UP000053469">
    <property type="component" value="Unassembled WGS sequence"/>
</dbReference>
<gene>
    <name evidence="1" type="ORF">XD87_0469</name>
</gene>
<organism evidence="1 2">
    <name type="scientific">candidate division WS6 bacterium 36_33</name>
    <dbReference type="NCBI Taxonomy" id="1641388"/>
    <lineage>
        <taxon>Bacteria</taxon>
        <taxon>Candidatus Dojkabacteria</taxon>
    </lineage>
</organism>
<dbReference type="AlphaFoldDB" id="A0A117LTP7"/>
<accession>A0A117LTP7</accession>
<dbReference type="EMBL" id="LGGI01000076">
    <property type="protein sequence ID" value="KUK66817.1"/>
    <property type="molecule type" value="Genomic_DNA"/>
</dbReference>
<comment type="caution">
    <text evidence="1">The sequence shown here is derived from an EMBL/GenBank/DDBJ whole genome shotgun (WGS) entry which is preliminary data.</text>
</comment>
<proteinExistence type="predicted"/>
<evidence type="ECO:0000313" key="2">
    <source>
        <dbReference type="Proteomes" id="UP000053469"/>
    </source>
</evidence>
<name>A0A117LTP7_9BACT</name>
<evidence type="ECO:0000313" key="1">
    <source>
        <dbReference type="EMBL" id="KUK66817.1"/>
    </source>
</evidence>